<dbReference type="InterPro" id="IPR035994">
    <property type="entry name" value="Nucleoside_phosphorylase_sf"/>
</dbReference>
<keyword evidence="1 3" id="KW-0853">WD repeat</keyword>
<feature type="repeat" description="WD" evidence="3">
    <location>
        <begin position="1009"/>
        <end position="1050"/>
    </location>
</feature>
<feature type="repeat" description="WD" evidence="3">
    <location>
        <begin position="1177"/>
        <end position="1218"/>
    </location>
</feature>
<dbReference type="InterPro" id="IPR056884">
    <property type="entry name" value="NPHP3-like_N"/>
</dbReference>
<dbReference type="InterPro" id="IPR015943">
    <property type="entry name" value="WD40/YVTN_repeat-like_dom_sf"/>
</dbReference>
<dbReference type="KEGG" id="trg:TRUGW13939_08782"/>
<dbReference type="RefSeq" id="XP_035347804.1">
    <property type="nucleotide sequence ID" value="XM_035491911.1"/>
</dbReference>
<evidence type="ECO:0000256" key="2">
    <source>
        <dbReference type="ARBA" id="ARBA00022737"/>
    </source>
</evidence>
<dbReference type="InterPro" id="IPR036322">
    <property type="entry name" value="WD40_repeat_dom_sf"/>
</dbReference>
<feature type="repeat" description="WD" evidence="3">
    <location>
        <begin position="967"/>
        <end position="1008"/>
    </location>
</feature>
<feature type="compositionally biased region" description="Basic and acidic residues" evidence="4">
    <location>
        <begin position="124"/>
        <end position="133"/>
    </location>
</feature>
<proteinExistence type="predicted"/>
<dbReference type="SMART" id="SM00564">
    <property type="entry name" value="PQQ"/>
    <property type="match status" value="6"/>
</dbReference>
<dbReference type="PROSITE" id="PS50082">
    <property type="entry name" value="WD_REPEATS_2"/>
    <property type="match status" value="6"/>
</dbReference>
<gene>
    <name evidence="6" type="ORF">TRUGW13939_08782</name>
</gene>
<organism evidence="6 7">
    <name type="scientific">Talaromyces rugulosus</name>
    <name type="common">Penicillium rugulosum</name>
    <dbReference type="NCBI Taxonomy" id="121627"/>
    <lineage>
        <taxon>Eukaryota</taxon>
        <taxon>Fungi</taxon>
        <taxon>Dikarya</taxon>
        <taxon>Ascomycota</taxon>
        <taxon>Pezizomycotina</taxon>
        <taxon>Eurotiomycetes</taxon>
        <taxon>Eurotiomycetidae</taxon>
        <taxon>Eurotiales</taxon>
        <taxon>Trichocomaceae</taxon>
        <taxon>Talaromyces</taxon>
        <taxon>Talaromyces sect. Islandici</taxon>
    </lineage>
</organism>
<dbReference type="GeneID" id="55996270"/>
<feature type="repeat" description="WD" evidence="3">
    <location>
        <begin position="1051"/>
        <end position="1092"/>
    </location>
</feature>
<feature type="repeat" description="WD" evidence="3">
    <location>
        <begin position="1093"/>
        <end position="1134"/>
    </location>
</feature>
<protein>
    <recommendedName>
        <fullName evidence="5">Nephrocystin 3-like N-terminal domain-containing protein</fullName>
    </recommendedName>
</protein>
<dbReference type="PANTHER" id="PTHR46082:SF11">
    <property type="entry name" value="AAA+ ATPASE DOMAIN-CONTAINING PROTEIN-RELATED"/>
    <property type="match status" value="1"/>
</dbReference>
<evidence type="ECO:0000313" key="7">
    <source>
        <dbReference type="Proteomes" id="UP000509510"/>
    </source>
</evidence>
<sequence>MVLPQNTNRPSKKIKRSVTEPPAKFAHGDYTVGWICALPETELVAAMAMLDERHPGLPAIDPRDANSYVLGQIGDHNVVIACLPASITGRVSAATVAKDMIRSFPAVRFGLMVGIGGGAPYHGARGDDNSVRGEEEEEEDSEYSEDDPEDLRDIRLGDVVISLPSKSSDAVVQYDFGKSLHEMKFILSGGKLNKPPGIVLSAVGALKAKHELKGHDILKTLANIMSSYPALATKFQYPGSQKDFLFKSNFVHEAGRKTCRTCCSLDSNLMKRNNRPDNSPRLHYGTIGSADQVMKDAVLRDKWAREESIICFEMEAAGLMDSFPCLVIRGICDYADSHKNKIWQPYAAATAASYAKELLLVISGLGVKRMDPIKQIEESLRKINDAINDTSVSIQGLKDDKIFAMLPYAEGSSFDAFDAEHDTCHPETRVDLLHHIKEWACNLRQKCIFWLNGMAGTGKSTISRTIAQYFKKEGQLGASFFFKREERDRSTAKKFFTTICAQLLLHIPALIPHVEKAIDKDPYISGKLMEDQFDKLLLQPLLRLERSESTIVVIVIDALDECEDKDDIRAILQLCLSRPELPIRPILEENDNHHGLVLHELSKTVVEKDIHIFLKAKFFEIKKTRKIVGEWPGDDTLEILVMRAVPLFISAATICRFVGDLKWRPESRLLTILQDPAATSGSQMDRTYLPVLNKLLSGADNTEITQLIQEFQDIVGVIILLGTPLSLNTLSHIIDLPRRDVSNRLDGFHSVLSVPENSNSPICILHLSFRDYLLNTKSPFHIDEKETHQKIARHCLRIMNTRLKQNICGLPSYGTQRDGIDSQATNQHLSADLQYSCQYWVYHINHSKGSINEYMIFAFLRRHFLHWLEALSLMGVISEAVTIIDALQSGDRKDTGAEILDFLYDAKRFILKNISIASAAPLQLYCSGLVFSPMQSPIRKMFSYSRPKQIHILPQVEDYWSRGLQTLEGHSNGVNSVAFSPDSQMVASGSDDKTVKLWDAKTGSELRTLKGPSSAVNSVAFSPDNQMVASGSDDKTVKLWDAKTGSELWALEGHSNWVHSVAFSSDGQMVASGSNDKTVKLWDAKTGSELRTLEGHSSSVYSVTFSSNSQMVASGSNDKTVKLWDAKTGSELWALDGHFYGVGSVAFSSDGQMVASGSNDKTVKLWDAKTGSELWTLEGHSNRVHSVAFSSDGQMVASGSNDQTVKLWDAKTGSELRTLEGHSHGVRSVAFSNSAASTINAEEQTTTKATSIQQRCDNCDPSSYNFNPQVSLLDNWVVLAGENILLLPPEYHQFTVSAVKEDNLALGYRDGRVFIIGFQTC</sequence>
<dbReference type="PROSITE" id="PS00678">
    <property type="entry name" value="WD_REPEATS_1"/>
    <property type="match status" value="6"/>
</dbReference>
<dbReference type="SUPFAM" id="SSF53167">
    <property type="entry name" value="Purine and uridine phosphorylases"/>
    <property type="match status" value="1"/>
</dbReference>
<evidence type="ECO:0000256" key="3">
    <source>
        <dbReference type="PROSITE-ProRule" id="PRU00221"/>
    </source>
</evidence>
<dbReference type="Pfam" id="PF25173">
    <property type="entry name" value="Beta-prop_WDR3_1st"/>
    <property type="match status" value="1"/>
</dbReference>
<evidence type="ECO:0000259" key="5">
    <source>
        <dbReference type="Pfam" id="PF24883"/>
    </source>
</evidence>
<dbReference type="PANTHER" id="PTHR46082">
    <property type="entry name" value="ATP/GTP-BINDING PROTEIN-RELATED"/>
    <property type="match status" value="1"/>
</dbReference>
<dbReference type="InterPro" id="IPR027417">
    <property type="entry name" value="P-loop_NTPase"/>
</dbReference>
<dbReference type="InterPro" id="IPR053137">
    <property type="entry name" value="NLR-like"/>
</dbReference>
<dbReference type="PROSITE" id="PS50294">
    <property type="entry name" value="WD_REPEATS_REGION"/>
    <property type="match status" value="6"/>
</dbReference>
<evidence type="ECO:0000313" key="6">
    <source>
        <dbReference type="EMBL" id="QKX61630.1"/>
    </source>
</evidence>
<feature type="domain" description="Nephrocystin 3-like N-terminal" evidence="5">
    <location>
        <begin position="435"/>
        <end position="584"/>
    </location>
</feature>
<dbReference type="SMART" id="SM00320">
    <property type="entry name" value="WD40"/>
    <property type="match status" value="7"/>
</dbReference>
<dbReference type="SUPFAM" id="SSF50978">
    <property type="entry name" value="WD40 repeat-like"/>
    <property type="match status" value="1"/>
</dbReference>
<dbReference type="Gene3D" id="3.40.50.1580">
    <property type="entry name" value="Nucleoside phosphorylase domain"/>
    <property type="match status" value="1"/>
</dbReference>
<feature type="compositionally biased region" description="Acidic residues" evidence="4">
    <location>
        <begin position="134"/>
        <end position="149"/>
    </location>
</feature>
<dbReference type="Pfam" id="PF24883">
    <property type="entry name" value="NPHP3_N"/>
    <property type="match status" value="1"/>
</dbReference>
<keyword evidence="2" id="KW-0677">Repeat</keyword>
<dbReference type="GO" id="GO:0009116">
    <property type="term" value="P:nucleoside metabolic process"/>
    <property type="evidence" value="ECO:0007669"/>
    <property type="project" value="InterPro"/>
</dbReference>
<name>A0A7H8R5I7_TALRU</name>
<dbReference type="PRINTS" id="PR00320">
    <property type="entry name" value="GPROTEINBRPT"/>
</dbReference>
<dbReference type="CDD" id="cd00200">
    <property type="entry name" value="WD40"/>
    <property type="match status" value="1"/>
</dbReference>
<dbReference type="InterPro" id="IPR019775">
    <property type="entry name" value="WD40_repeat_CS"/>
</dbReference>
<keyword evidence="7" id="KW-1185">Reference proteome</keyword>
<reference evidence="7" key="1">
    <citation type="submission" date="2020-06" db="EMBL/GenBank/DDBJ databases">
        <title>A chromosome-scale genome assembly of Talaromyces rugulosus W13939.</title>
        <authorList>
            <person name="Wang B."/>
            <person name="Guo L."/>
            <person name="Ye K."/>
            <person name="Wang L."/>
        </authorList>
    </citation>
    <scope>NUCLEOTIDE SEQUENCE [LARGE SCALE GENOMIC DNA]</scope>
    <source>
        <strain evidence="7">W13939</strain>
    </source>
</reference>
<dbReference type="InterPro" id="IPR018391">
    <property type="entry name" value="PQQ_b-propeller_rpt"/>
</dbReference>
<dbReference type="EMBL" id="CP055902">
    <property type="protein sequence ID" value="QKX61630.1"/>
    <property type="molecule type" value="Genomic_DNA"/>
</dbReference>
<dbReference type="Gene3D" id="2.130.10.10">
    <property type="entry name" value="YVTN repeat-like/Quinoprotein amine dehydrogenase"/>
    <property type="match status" value="3"/>
</dbReference>
<dbReference type="Proteomes" id="UP000509510">
    <property type="component" value="Chromosome V"/>
</dbReference>
<dbReference type="SUPFAM" id="SSF52540">
    <property type="entry name" value="P-loop containing nucleoside triphosphate hydrolases"/>
    <property type="match status" value="1"/>
</dbReference>
<feature type="region of interest" description="Disordered" evidence="4">
    <location>
        <begin position="123"/>
        <end position="149"/>
    </location>
</feature>
<dbReference type="GO" id="GO:0003824">
    <property type="term" value="F:catalytic activity"/>
    <property type="evidence" value="ECO:0007669"/>
    <property type="project" value="InterPro"/>
</dbReference>
<dbReference type="Pfam" id="PF00400">
    <property type="entry name" value="WD40"/>
    <property type="match status" value="3"/>
</dbReference>
<evidence type="ECO:0000256" key="4">
    <source>
        <dbReference type="SAM" id="MobiDB-lite"/>
    </source>
</evidence>
<accession>A0A7H8R5I7</accession>
<dbReference type="OrthoDB" id="1577640at2759"/>
<feature type="repeat" description="WD" evidence="3">
    <location>
        <begin position="1135"/>
        <end position="1176"/>
    </location>
</feature>
<dbReference type="InterPro" id="IPR001680">
    <property type="entry name" value="WD40_rpt"/>
</dbReference>
<dbReference type="Gene3D" id="3.40.50.300">
    <property type="entry name" value="P-loop containing nucleotide triphosphate hydrolases"/>
    <property type="match status" value="1"/>
</dbReference>
<dbReference type="InterPro" id="IPR020472">
    <property type="entry name" value="WD40_PAC1"/>
</dbReference>
<evidence type="ECO:0000256" key="1">
    <source>
        <dbReference type="ARBA" id="ARBA00022574"/>
    </source>
</evidence>